<protein>
    <recommendedName>
        <fullName evidence="6">GTP cyclohydrolase 1</fullName>
        <ecNumber evidence="6">3.5.4.16</ecNumber>
    </recommendedName>
    <alternativeName>
        <fullName evidence="6">GTP cyclohydrolase I</fullName>
        <shortName evidence="6">GTP-CH-I</shortName>
    </alternativeName>
</protein>
<comment type="similarity">
    <text evidence="3 6">Belongs to the GTP cyclohydrolase I family.</text>
</comment>
<dbReference type="GO" id="GO:0003934">
    <property type="term" value="F:GTP cyclohydrolase I activity"/>
    <property type="evidence" value="ECO:0007669"/>
    <property type="project" value="UniProtKB-UniRule"/>
</dbReference>
<dbReference type="PANTHER" id="PTHR11109:SF7">
    <property type="entry name" value="GTP CYCLOHYDROLASE 1"/>
    <property type="match status" value="1"/>
</dbReference>
<dbReference type="NCBIfam" id="NF006825">
    <property type="entry name" value="PRK09347.1-2"/>
    <property type="match status" value="1"/>
</dbReference>
<dbReference type="GO" id="GO:0006730">
    <property type="term" value="P:one-carbon metabolic process"/>
    <property type="evidence" value="ECO:0007669"/>
    <property type="project" value="UniProtKB-UniRule"/>
</dbReference>
<evidence type="ECO:0000259" key="7">
    <source>
        <dbReference type="Pfam" id="PF01227"/>
    </source>
</evidence>
<dbReference type="FunFam" id="3.30.1130.10:FF:000001">
    <property type="entry name" value="GTP cyclohydrolase 1"/>
    <property type="match status" value="1"/>
</dbReference>
<comment type="caution">
    <text evidence="8">The sequence shown here is derived from an EMBL/GenBank/DDBJ whole genome shotgun (WGS) entry which is preliminary data.</text>
</comment>
<sequence length="215" mass="24514">MKRGPMATISLQDKLSRNNGAVPAPLEKYSTQEIYAELLRRYDEDPTRDGLLRTPERVEKAMKYLTQGYHQEPAGILQGALFDVDYDEMVLVKDIEMFSLCEHHMLPFFGRVHVAYIPNGKVVGLSKIPRLVEVFARRLQVQERMTRQIAEAIQDAINPQGVGVVVEARHLCMMMRGVEKQNSSTVTSAMLGVFQQQNTRGEFLSLVRDRNYSQL</sequence>
<accession>A0A7V4XSE0</accession>
<dbReference type="InterPro" id="IPR020602">
    <property type="entry name" value="GTP_CycHdrlase_I_dom"/>
</dbReference>
<keyword evidence="6" id="KW-0547">Nucleotide-binding</keyword>
<dbReference type="NCBIfam" id="NF006826">
    <property type="entry name" value="PRK09347.1-3"/>
    <property type="match status" value="1"/>
</dbReference>
<dbReference type="InterPro" id="IPR018234">
    <property type="entry name" value="GTP_CycHdrlase_I_CS"/>
</dbReference>
<feature type="binding site" evidence="6">
    <location>
        <position position="101"/>
    </location>
    <ligand>
        <name>Zn(2+)</name>
        <dbReference type="ChEBI" id="CHEBI:29105"/>
    </ligand>
</feature>
<proteinExistence type="inferred from homology"/>
<dbReference type="PROSITE" id="PS00860">
    <property type="entry name" value="GTP_CYCLOHYDROL_1_2"/>
    <property type="match status" value="1"/>
</dbReference>
<comment type="catalytic activity">
    <reaction evidence="1 6">
        <text>GTP + H2O = 7,8-dihydroneopterin 3'-triphosphate + formate + H(+)</text>
        <dbReference type="Rhea" id="RHEA:17473"/>
        <dbReference type="ChEBI" id="CHEBI:15377"/>
        <dbReference type="ChEBI" id="CHEBI:15378"/>
        <dbReference type="ChEBI" id="CHEBI:15740"/>
        <dbReference type="ChEBI" id="CHEBI:37565"/>
        <dbReference type="ChEBI" id="CHEBI:58462"/>
        <dbReference type="EC" id="3.5.4.16"/>
    </reaction>
</comment>
<feature type="binding site" evidence="6">
    <location>
        <position position="104"/>
    </location>
    <ligand>
        <name>Zn(2+)</name>
        <dbReference type="ChEBI" id="CHEBI:29105"/>
    </ligand>
</feature>
<dbReference type="GO" id="GO:0008270">
    <property type="term" value="F:zinc ion binding"/>
    <property type="evidence" value="ECO:0007669"/>
    <property type="project" value="UniProtKB-UniRule"/>
</dbReference>
<keyword evidence="6" id="KW-0479">Metal-binding</keyword>
<dbReference type="InterPro" id="IPR043134">
    <property type="entry name" value="GTP-CH-I_N"/>
</dbReference>
<comment type="pathway">
    <text evidence="2 6">Cofactor biosynthesis; 7,8-dihydroneopterin triphosphate biosynthesis; 7,8-dihydroneopterin triphosphate from GTP: step 1/1.</text>
</comment>
<evidence type="ECO:0000256" key="4">
    <source>
        <dbReference type="ARBA" id="ARBA00022563"/>
    </source>
</evidence>
<evidence type="ECO:0000256" key="1">
    <source>
        <dbReference type="ARBA" id="ARBA00001052"/>
    </source>
</evidence>
<dbReference type="NCBIfam" id="TIGR00063">
    <property type="entry name" value="folE"/>
    <property type="match status" value="1"/>
</dbReference>
<reference evidence="8" key="1">
    <citation type="journal article" date="2020" name="mSystems">
        <title>Genome- and Community-Level Interaction Insights into Carbon Utilization and Element Cycling Functions of Hydrothermarchaeota in Hydrothermal Sediment.</title>
        <authorList>
            <person name="Zhou Z."/>
            <person name="Liu Y."/>
            <person name="Xu W."/>
            <person name="Pan J."/>
            <person name="Luo Z.H."/>
            <person name="Li M."/>
        </authorList>
    </citation>
    <scope>NUCLEOTIDE SEQUENCE [LARGE SCALE GENOMIC DNA]</scope>
    <source>
        <strain evidence="8">SpSt-855</strain>
    </source>
</reference>
<gene>
    <name evidence="6 8" type="primary">folE</name>
    <name evidence="8" type="ORF">ENW50_06465</name>
</gene>
<dbReference type="PROSITE" id="PS00859">
    <property type="entry name" value="GTP_CYCLOHYDROL_1_1"/>
    <property type="match status" value="1"/>
</dbReference>
<dbReference type="GO" id="GO:0046654">
    <property type="term" value="P:tetrahydrofolate biosynthetic process"/>
    <property type="evidence" value="ECO:0007669"/>
    <property type="project" value="UniProtKB-UniRule"/>
</dbReference>
<organism evidence="8">
    <name type="scientific">Acidobacterium capsulatum</name>
    <dbReference type="NCBI Taxonomy" id="33075"/>
    <lineage>
        <taxon>Bacteria</taxon>
        <taxon>Pseudomonadati</taxon>
        <taxon>Acidobacteriota</taxon>
        <taxon>Terriglobia</taxon>
        <taxon>Terriglobales</taxon>
        <taxon>Acidobacteriaceae</taxon>
        <taxon>Acidobacterium</taxon>
    </lineage>
</organism>
<evidence type="ECO:0000313" key="8">
    <source>
        <dbReference type="EMBL" id="HGY94313.1"/>
    </source>
</evidence>
<dbReference type="SUPFAM" id="SSF55620">
    <property type="entry name" value="Tetrahydrobiopterin biosynthesis enzymes-like"/>
    <property type="match status" value="1"/>
</dbReference>
<keyword evidence="6" id="KW-0862">Zinc</keyword>
<dbReference type="AlphaFoldDB" id="A0A7V4XSE0"/>
<dbReference type="UniPathway" id="UPA00848">
    <property type="reaction ID" value="UER00151"/>
</dbReference>
<dbReference type="InterPro" id="IPR043133">
    <property type="entry name" value="GTP-CH-I_C/QueF"/>
</dbReference>
<dbReference type="EMBL" id="DTKL01000038">
    <property type="protein sequence ID" value="HGY94313.1"/>
    <property type="molecule type" value="Genomic_DNA"/>
</dbReference>
<dbReference type="Gene3D" id="1.10.286.10">
    <property type="match status" value="1"/>
</dbReference>
<evidence type="ECO:0000256" key="6">
    <source>
        <dbReference type="HAMAP-Rule" id="MF_00223"/>
    </source>
</evidence>
<dbReference type="PANTHER" id="PTHR11109">
    <property type="entry name" value="GTP CYCLOHYDROLASE I"/>
    <property type="match status" value="1"/>
</dbReference>
<name>A0A7V4XSE0_9BACT</name>
<feature type="domain" description="GTP cyclohydrolase I" evidence="7">
    <location>
        <begin position="33"/>
        <end position="207"/>
    </location>
</feature>
<keyword evidence="5 6" id="KW-0378">Hydrolase</keyword>
<evidence type="ECO:0000256" key="2">
    <source>
        <dbReference type="ARBA" id="ARBA00005080"/>
    </source>
</evidence>
<keyword evidence="6" id="KW-0342">GTP-binding</keyword>
<dbReference type="EC" id="3.5.4.16" evidence="6"/>
<dbReference type="GO" id="GO:0005737">
    <property type="term" value="C:cytoplasm"/>
    <property type="evidence" value="ECO:0007669"/>
    <property type="project" value="TreeGrafter"/>
</dbReference>
<feature type="binding site" evidence="6">
    <location>
        <position position="172"/>
    </location>
    <ligand>
        <name>Zn(2+)</name>
        <dbReference type="ChEBI" id="CHEBI:29105"/>
    </ligand>
</feature>
<keyword evidence="4 6" id="KW-0554">One-carbon metabolism</keyword>
<dbReference type="GO" id="GO:0005525">
    <property type="term" value="F:GTP binding"/>
    <property type="evidence" value="ECO:0007669"/>
    <property type="project" value="UniProtKB-KW"/>
</dbReference>
<dbReference type="HAMAP" id="MF_00223">
    <property type="entry name" value="FolE"/>
    <property type="match status" value="1"/>
</dbReference>
<evidence type="ECO:0000256" key="5">
    <source>
        <dbReference type="ARBA" id="ARBA00022801"/>
    </source>
</evidence>
<dbReference type="Gene3D" id="3.30.1130.10">
    <property type="match status" value="1"/>
</dbReference>
<dbReference type="Pfam" id="PF01227">
    <property type="entry name" value="GTP_cyclohydroI"/>
    <property type="match status" value="1"/>
</dbReference>
<dbReference type="GO" id="GO:0006729">
    <property type="term" value="P:tetrahydrobiopterin biosynthetic process"/>
    <property type="evidence" value="ECO:0007669"/>
    <property type="project" value="TreeGrafter"/>
</dbReference>
<comment type="subunit">
    <text evidence="6">Homopolymer.</text>
</comment>
<dbReference type="InterPro" id="IPR001474">
    <property type="entry name" value="GTP_CycHdrlase_I"/>
</dbReference>
<evidence type="ECO:0000256" key="3">
    <source>
        <dbReference type="ARBA" id="ARBA00008085"/>
    </source>
</evidence>